<keyword evidence="3" id="KW-0407">Ion channel</keyword>
<organism evidence="3 4">
    <name type="scientific">Paraburkholderia dinghuensis</name>
    <dbReference type="NCBI Taxonomy" id="2305225"/>
    <lineage>
        <taxon>Bacteria</taxon>
        <taxon>Pseudomonadati</taxon>
        <taxon>Pseudomonadota</taxon>
        <taxon>Betaproteobacteria</taxon>
        <taxon>Burkholderiales</taxon>
        <taxon>Burkholderiaceae</taxon>
        <taxon>Paraburkholderia</taxon>
    </lineage>
</organism>
<evidence type="ECO:0000259" key="2">
    <source>
        <dbReference type="Pfam" id="PF07885"/>
    </source>
</evidence>
<dbReference type="EMBL" id="RQIS01000006">
    <property type="protein sequence ID" value="RQH07164.1"/>
    <property type="molecule type" value="Genomic_DNA"/>
</dbReference>
<keyword evidence="3" id="KW-0406">Ion transport</keyword>
<keyword evidence="3" id="KW-0813">Transport</keyword>
<dbReference type="SUPFAM" id="SSF81324">
    <property type="entry name" value="Voltage-gated potassium channels"/>
    <property type="match status" value="1"/>
</dbReference>
<protein>
    <submittedName>
        <fullName evidence="3">Two pore domain potassium channel family protein</fullName>
    </submittedName>
</protein>
<name>A0A3N6MT63_9BURK</name>
<evidence type="ECO:0000256" key="1">
    <source>
        <dbReference type="SAM" id="Phobius"/>
    </source>
</evidence>
<proteinExistence type="predicted"/>
<dbReference type="AlphaFoldDB" id="A0A3N6MT63"/>
<evidence type="ECO:0000313" key="3">
    <source>
        <dbReference type="EMBL" id="RQH07164.1"/>
    </source>
</evidence>
<sequence length="113" mass="12134">MGRTLWHLRAILIGLIVLFVLLTIGMCYFGGAVETANRTPSPWGETVYFCAITALTIGYGDIVPTSTFGRFDAVALGLVGLVMTGLTVAAAVRGVQEAAQRAIEQKRSERETD</sequence>
<dbReference type="OrthoDB" id="9799090at2"/>
<keyword evidence="4" id="KW-1185">Reference proteome</keyword>
<dbReference type="GO" id="GO:0034220">
    <property type="term" value="P:monoatomic ion transmembrane transport"/>
    <property type="evidence" value="ECO:0007669"/>
    <property type="project" value="UniProtKB-KW"/>
</dbReference>
<dbReference type="InterPro" id="IPR013099">
    <property type="entry name" value="K_chnl_dom"/>
</dbReference>
<reference evidence="3 4" key="1">
    <citation type="submission" date="2018-11" db="EMBL/GenBank/DDBJ databases">
        <title>Paraburkholderia sp. DHOA04, isolated from soil.</title>
        <authorList>
            <person name="Gao Z.-H."/>
            <person name="Qiu L.-H."/>
            <person name="Fu J.-C."/>
        </authorList>
    </citation>
    <scope>NUCLEOTIDE SEQUENCE [LARGE SCALE GENOMIC DNA]</scope>
    <source>
        <strain evidence="3 4">DHOA04</strain>
    </source>
</reference>
<feature type="transmembrane region" description="Helical" evidence="1">
    <location>
        <begin position="6"/>
        <end position="31"/>
    </location>
</feature>
<dbReference type="Proteomes" id="UP000272778">
    <property type="component" value="Unassembled WGS sequence"/>
</dbReference>
<gene>
    <name evidence="3" type="ORF">D1Y85_10175</name>
</gene>
<feature type="transmembrane region" description="Helical" evidence="1">
    <location>
        <begin position="74"/>
        <end position="92"/>
    </location>
</feature>
<dbReference type="Gene3D" id="1.10.287.70">
    <property type="match status" value="1"/>
</dbReference>
<keyword evidence="1" id="KW-0472">Membrane</keyword>
<feature type="transmembrane region" description="Helical" evidence="1">
    <location>
        <begin position="43"/>
        <end position="62"/>
    </location>
</feature>
<keyword evidence="1" id="KW-0812">Transmembrane</keyword>
<comment type="caution">
    <text evidence="3">The sequence shown here is derived from an EMBL/GenBank/DDBJ whole genome shotgun (WGS) entry which is preliminary data.</text>
</comment>
<dbReference type="Pfam" id="PF07885">
    <property type="entry name" value="Ion_trans_2"/>
    <property type="match status" value="1"/>
</dbReference>
<evidence type="ECO:0000313" key="4">
    <source>
        <dbReference type="Proteomes" id="UP000272778"/>
    </source>
</evidence>
<feature type="domain" description="Potassium channel" evidence="2">
    <location>
        <begin position="21"/>
        <end position="93"/>
    </location>
</feature>
<keyword evidence="1" id="KW-1133">Transmembrane helix</keyword>
<accession>A0A3N6MT63</accession>